<accession>A0ABW9RIM2</accession>
<evidence type="ECO:0008006" key="3">
    <source>
        <dbReference type="Google" id="ProtNLM"/>
    </source>
</evidence>
<sequence length="106" mass="12494">MKQQNPPPFWLKEQRQHDKLIESIDVLKTQTSELLNKYKSLHEEFASWLYSNAVNESMNKMGYLKQYEADFSKTYYAMLSHCKGMAKFLEDAPVNRLKNTDTIPDN</sequence>
<reference evidence="1 2" key="1">
    <citation type="submission" date="2019-02" db="EMBL/GenBank/DDBJ databases">
        <authorList>
            <person name="Goldberg S.R."/>
            <person name="Haltli B.A."/>
            <person name="Correa H."/>
            <person name="Russell K.G."/>
        </authorList>
    </citation>
    <scope>NUCLEOTIDE SEQUENCE [LARGE SCALE GENOMIC DNA]</scope>
    <source>
        <strain evidence="1 2">JCM 16186</strain>
    </source>
</reference>
<dbReference type="Proteomes" id="UP000798808">
    <property type="component" value="Unassembled WGS sequence"/>
</dbReference>
<evidence type="ECO:0000313" key="1">
    <source>
        <dbReference type="EMBL" id="MTI23757.1"/>
    </source>
</evidence>
<gene>
    <name evidence="1" type="ORF">E1163_02210</name>
</gene>
<protein>
    <recommendedName>
        <fullName evidence="3">DUF4298 domain-containing protein</fullName>
    </recommendedName>
</protein>
<evidence type="ECO:0000313" key="2">
    <source>
        <dbReference type="Proteomes" id="UP000798808"/>
    </source>
</evidence>
<name>A0ABW9RIM2_9BACT</name>
<proteinExistence type="predicted"/>
<dbReference type="EMBL" id="SMLW01000296">
    <property type="protein sequence ID" value="MTI23757.1"/>
    <property type="molecule type" value="Genomic_DNA"/>
</dbReference>
<comment type="caution">
    <text evidence="1">The sequence shown here is derived from an EMBL/GenBank/DDBJ whole genome shotgun (WGS) entry which is preliminary data.</text>
</comment>
<keyword evidence="2" id="KW-1185">Reference proteome</keyword>
<organism evidence="1 2">
    <name type="scientific">Fulvivirga kasyanovii</name>
    <dbReference type="NCBI Taxonomy" id="396812"/>
    <lineage>
        <taxon>Bacteria</taxon>
        <taxon>Pseudomonadati</taxon>
        <taxon>Bacteroidota</taxon>
        <taxon>Cytophagia</taxon>
        <taxon>Cytophagales</taxon>
        <taxon>Fulvivirgaceae</taxon>
        <taxon>Fulvivirga</taxon>
    </lineage>
</organism>
<dbReference type="RefSeq" id="WP_155169021.1">
    <property type="nucleotide sequence ID" value="NZ_BAAAFL010000027.1"/>
</dbReference>